<organism evidence="1 2">
    <name type="scientific">Komarekiella delphini-convector SJRDD-AB1</name>
    <dbReference type="NCBI Taxonomy" id="2593771"/>
    <lineage>
        <taxon>Bacteria</taxon>
        <taxon>Bacillati</taxon>
        <taxon>Cyanobacteriota</taxon>
        <taxon>Cyanophyceae</taxon>
        <taxon>Nostocales</taxon>
        <taxon>Nostocaceae</taxon>
        <taxon>Komarekiella</taxon>
        <taxon>Komarekiella delphini-convector</taxon>
    </lineage>
</organism>
<accession>A0AA40SUB5</accession>
<gene>
    <name evidence="1" type="ORF">FNW02_06020</name>
</gene>
<evidence type="ECO:0000313" key="2">
    <source>
        <dbReference type="Proteomes" id="UP001165986"/>
    </source>
</evidence>
<dbReference type="EMBL" id="VJXY01000004">
    <property type="protein sequence ID" value="MBD6615411.1"/>
    <property type="molecule type" value="Genomic_DNA"/>
</dbReference>
<reference evidence="1" key="1">
    <citation type="submission" date="2019-07" db="EMBL/GenBank/DDBJ databases">
        <title>Toxilogical consequences of a new and cryptic species of cyanobacteria (Komarekiella delphini-convector) recovered from the epidermis of a bottlenose dolphin and 1500 ft. in the air.</title>
        <authorList>
            <person name="Brown A.O."/>
            <person name="Dvorak P."/>
            <person name="Villanueva C.D."/>
            <person name="Foss A.J."/>
            <person name="Garvey A.D."/>
            <person name="Gibson Q.A."/>
            <person name="Johansen J.R."/>
            <person name="Casamatta D.A."/>
        </authorList>
    </citation>
    <scope>NUCLEOTIDE SEQUENCE</scope>
    <source>
        <strain evidence="1">SJRDD-AB1</strain>
    </source>
</reference>
<keyword evidence="2" id="KW-1185">Reference proteome</keyword>
<protein>
    <submittedName>
        <fullName evidence="1">Uncharacterized protein</fullName>
    </submittedName>
</protein>
<evidence type="ECO:0000313" key="1">
    <source>
        <dbReference type="EMBL" id="MBD6615411.1"/>
    </source>
</evidence>
<dbReference type="RefSeq" id="WP_191756644.1">
    <property type="nucleotide sequence ID" value="NZ_VJXY01000004.1"/>
</dbReference>
<proteinExistence type="predicted"/>
<name>A0AA40SUB5_9NOST</name>
<dbReference type="Proteomes" id="UP001165986">
    <property type="component" value="Unassembled WGS sequence"/>
</dbReference>
<dbReference type="AlphaFoldDB" id="A0AA40SUB5"/>
<comment type="caution">
    <text evidence="1">The sequence shown here is derived from an EMBL/GenBank/DDBJ whole genome shotgun (WGS) entry which is preliminary data.</text>
</comment>
<sequence length="391" mass="44983">MPEYLLLKRVSICKLILLALMWIQSDEDSQNQLTSDYSSSLRVENLTWLGETSVGEDVEHFCDVSNTTRIGVWGEILELKLVDLIADLPTCLHDASWFALLAITMMLVDKELDRVCVHPQDEYFSRTIALESLVYLGYSYLAKGHPYLDFPLSLEDAKSLLPVNKKQELEIELEKFIIDTYEDDFDDEYPDVNELSPIYLQEILKEFFNESDWQGDINQEAVAELQQKYGSQYSEGAFSAETEGHERWGKTLVFLKQFIGLDSSFIESHSDLFIDESQTADLPDYFCIKSHLERWQDRTVVLSRLVHTLVYFLLVEQNYHPSHLEDLMAIPASSRAISSLQACLGIAAYRSGFYMVAYNIPESEVGRNWLLEKAFPSLYDFYQTGRLSGKQ</sequence>